<comment type="caution">
    <text evidence="2">The sequence shown here is derived from an EMBL/GenBank/DDBJ whole genome shotgun (WGS) entry which is preliminary data.</text>
</comment>
<dbReference type="AlphaFoldDB" id="A0A5C6XBR3"/>
<evidence type="ECO:0000256" key="1">
    <source>
        <dbReference type="SAM" id="SignalP"/>
    </source>
</evidence>
<evidence type="ECO:0000313" key="2">
    <source>
        <dbReference type="EMBL" id="TXD34585.1"/>
    </source>
</evidence>
<evidence type="ECO:0000313" key="3">
    <source>
        <dbReference type="Proteomes" id="UP000321046"/>
    </source>
</evidence>
<dbReference type="RefSeq" id="WP_146974980.1">
    <property type="nucleotide sequence ID" value="NZ_VOSL01000054.1"/>
</dbReference>
<protein>
    <recommendedName>
        <fullName evidence="4">Lipoprotein</fullName>
    </recommendedName>
</protein>
<dbReference type="OrthoDB" id="5514432at2"/>
<accession>A0A5C6XBR3</accession>
<keyword evidence="1" id="KW-0732">Signal</keyword>
<reference evidence="2 3" key="1">
    <citation type="submission" date="2019-08" db="EMBL/GenBank/DDBJ databases">
        <title>Bradymonadales sp. TMQ2.</title>
        <authorList>
            <person name="Liang Q."/>
        </authorList>
    </citation>
    <scope>NUCLEOTIDE SEQUENCE [LARGE SCALE GENOMIC DNA]</scope>
    <source>
        <strain evidence="2 3">TMQ2</strain>
    </source>
</reference>
<feature type="chain" id="PRO_5022823230" description="Lipoprotein" evidence="1">
    <location>
        <begin position="31"/>
        <end position="111"/>
    </location>
</feature>
<feature type="signal peptide" evidence="1">
    <location>
        <begin position="1"/>
        <end position="30"/>
    </location>
</feature>
<dbReference type="EMBL" id="VOSL01000054">
    <property type="protein sequence ID" value="TXD34585.1"/>
    <property type="molecule type" value="Genomic_DNA"/>
</dbReference>
<dbReference type="PROSITE" id="PS51257">
    <property type="entry name" value="PROKAR_LIPOPROTEIN"/>
    <property type="match status" value="1"/>
</dbReference>
<name>A0A5C6XBR3_9DELT</name>
<organism evidence="2 3">
    <name type="scientific">Lujinxingia vulgaris</name>
    <dbReference type="NCBI Taxonomy" id="2600176"/>
    <lineage>
        <taxon>Bacteria</taxon>
        <taxon>Deltaproteobacteria</taxon>
        <taxon>Bradymonadales</taxon>
        <taxon>Lujinxingiaceae</taxon>
        <taxon>Lujinxingia</taxon>
    </lineage>
</organism>
<evidence type="ECO:0008006" key="4">
    <source>
        <dbReference type="Google" id="ProtNLM"/>
    </source>
</evidence>
<proteinExistence type="predicted"/>
<dbReference type="Proteomes" id="UP000321046">
    <property type="component" value="Unassembled WGS sequence"/>
</dbReference>
<sequence length="111" mass="11945">MKTRSAHLARLVGVLVLALWFSGCTDDLYAACTIDPDDPTLSACVESGRADASCVVEEQLQCETRTCAKYQGSEPFCTVECSTDADCPDGVCREFVMLSGVRHCVANTVTQ</sequence>
<gene>
    <name evidence="2" type="ORF">FRC96_13280</name>
</gene>